<proteinExistence type="predicted"/>
<evidence type="ECO:0000313" key="2">
    <source>
        <dbReference type="EMBL" id="EGC19966.1"/>
    </source>
</evidence>
<dbReference type="PROSITE" id="PS51257">
    <property type="entry name" value="PROKAR_LIPOPROTEIN"/>
    <property type="match status" value="1"/>
</dbReference>
<feature type="transmembrane region" description="Helical" evidence="1">
    <location>
        <begin position="94"/>
        <end position="121"/>
    </location>
</feature>
<dbReference type="HOGENOM" id="CLU_032211_0_0_10"/>
<keyword evidence="1" id="KW-0472">Membrane</keyword>
<comment type="caution">
    <text evidence="2">The sequence shown here is derived from an EMBL/GenBank/DDBJ whole genome shotgun (WGS) entry which is preliminary data.</text>
</comment>
<dbReference type="OrthoDB" id="996712at2"/>
<dbReference type="RefSeq" id="WP_007368964.1">
    <property type="nucleotide sequence ID" value="NZ_GL872283.1"/>
</dbReference>
<evidence type="ECO:0000256" key="1">
    <source>
        <dbReference type="SAM" id="Phobius"/>
    </source>
</evidence>
<reference evidence="2 3" key="1">
    <citation type="submission" date="2011-01" db="EMBL/GenBank/DDBJ databases">
        <authorList>
            <person name="Muzny D."/>
            <person name="Qin X."/>
            <person name="Deng J."/>
            <person name="Jiang H."/>
            <person name="Liu Y."/>
            <person name="Qu J."/>
            <person name="Song X.-Z."/>
            <person name="Zhang L."/>
            <person name="Thornton R."/>
            <person name="Coyle M."/>
            <person name="Francisco L."/>
            <person name="Jackson L."/>
            <person name="Javaid M."/>
            <person name="Korchina V."/>
            <person name="Kovar C."/>
            <person name="Mata R."/>
            <person name="Mathew T."/>
            <person name="Ngo R."/>
            <person name="Nguyen L."/>
            <person name="Nguyen N."/>
            <person name="Okwuonu G."/>
            <person name="Ongeri F."/>
            <person name="Pham C."/>
            <person name="Simmons D."/>
            <person name="Wilczek-Boney K."/>
            <person name="Hale W."/>
            <person name="Jakkamsetti A."/>
            <person name="Pham P."/>
            <person name="Ruth R."/>
            <person name="San Lucas F."/>
            <person name="Warren J."/>
            <person name="Zhang J."/>
            <person name="Zhao Z."/>
            <person name="Zhou C."/>
            <person name="Zhu D."/>
            <person name="Lee S."/>
            <person name="Bess C."/>
            <person name="Blankenburg K."/>
            <person name="Forbes L."/>
            <person name="Fu Q."/>
            <person name="Gubbala S."/>
            <person name="Hirani K."/>
            <person name="Jayaseelan J.C."/>
            <person name="Lara F."/>
            <person name="Munidasa M."/>
            <person name="Palculict T."/>
            <person name="Patil S."/>
            <person name="Pu L.-L."/>
            <person name="Saada N."/>
            <person name="Tang L."/>
            <person name="Weissenberger G."/>
            <person name="Zhu Y."/>
            <person name="Hemphill L."/>
            <person name="Shang Y."/>
            <person name="Youmans B."/>
            <person name="Ayvaz T."/>
            <person name="Ross M."/>
            <person name="Santibanez J."/>
            <person name="Aqrawi P."/>
            <person name="Gross S."/>
            <person name="Joshi V."/>
            <person name="Fowler G."/>
            <person name="Nazareth L."/>
            <person name="Reid J."/>
            <person name="Worley K."/>
            <person name="Petrosino J."/>
            <person name="Highlander S."/>
            <person name="Gibbs R."/>
        </authorList>
    </citation>
    <scope>NUCLEOTIDE SEQUENCE [LARGE SCALE GENOMIC DNA]</scope>
    <source>
        <strain evidence="2 3">DSM 16608</strain>
    </source>
</reference>
<dbReference type="STRING" id="888743.HMPREF9141_1451"/>
<organism evidence="2 3">
    <name type="scientific">Prevotella multiformis DSM 16608</name>
    <dbReference type="NCBI Taxonomy" id="888743"/>
    <lineage>
        <taxon>Bacteria</taxon>
        <taxon>Pseudomonadati</taxon>
        <taxon>Bacteroidota</taxon>
        <taxon>Bacteroidia</taxon>
        <taxon>Bacteroidales</taxon>
        <taxon>Prevotellaceae</taxon>
        <taxon>Prevotella</taxon>
    </lineage>
</organism>
<feature type="transmembrane region" description="Helical" evidence="1">
    <location>
        <begin position="224"/>
        <end position="241"/>
    </location>
</feature>
<keyword evidence="1" id="KW-1133">Transmembrane helix</keyword>
<feature type="transmembrane region" description="Helical" evidence="1">
    <location>
        <begin position="396"/>
        <end position="416"/>
    </location>
</feature>
<dbReference type="AlphaFoldDB" id="F0F784"/>
<dbReference type="EMBL" id="AEWX01000021">
    <property type="protein sequence ID" value="EGC19966.1"/>
    <property type="molecule type" value="Genomic_DNA"/>
</dbReference>
<feature type="transmembrane region" description="Helical" evidence="1">
    <location>
        <begin position="368"/>
        <end position="389"/>
    </location>
</feature>
<feature type="transmembrane region" description="Helical" evidence="1">
    <location>
        <begin position="450"/>
        <end position="475"/>
    </location>
</feature>
<dbReference type="Proteomes" id="UP000005697">
    <property type="component" value="Unassembled WGS sequence"/>
</dbReference>
<evidence type="ECO:0008006" key="4">
    <source>
        <dbReference type="Google" id="ProtNLM"/>
    </source>
</evidence>
<gene>
    <name evidence="2" type="ORF">HMPREF9141_1451</name>
</gene>
<name>F0F784_9BACT</name>
<accession>F0F784</accession>
<keyword evidence="3" id="KW-1185">Reference proteome</keyword>
<dbReference type="Pfam" id="PF19558">
    <property type="entry name" value="DUF6080"/>
    <property type="match status" value="1"/>
</dbReference>
<evidence type="ECO:0000313" key="3">
    <source>
        <dbReference type="Proteomes" id="UP000005697"/>
    </source>
</evidence>
<protein>
    <recommendedName>
        <fullName evidence="4">Tat pathway signal sequence domain protein</fullName>
    </recommendedName>
</protein>
<dbReference type="InterPro" id="IPR045726">
    <property type="entry name" value="DUF6080"/>
</dbReference>
<sequence length="477" mass="54464">MLSQIFKIRKEERFVTGLFLLCQLLMQAVVIGCYYPRFSVITGNYRKVFLDVFHISGFDPLTYCVVTDWSTAYNVYRHPLLAFFYYPVYLVNRVLMALTGINCAQFLVAAVLLFCSLYAFLLMVRIGRDLIGLSLKEAAVLGFLLFSFAHVLLASLSPDHFMLSLFLLLLVIYTTGRRMQEGRGLTKGQTVVLFLLTAGVSLNNGLKVVLANLFSRGRRFFRPANLLLALLLPAAALWGFSEWEYRTFMADSVHARQVKRTRMMEREKVGMLAAFRDTTQLTDSAARQAAFDRIWRAHRQAQIRRQAGEPQVAHAGKPVSRQKFLNWTDMTTSRSATLVENLFGESLQLHSRNTLGDVMRDRPVIVRYSWAFNYFVEVLLLLLFSAGLWAGRRSRLMWLAFSCFCLDLFLHIGLGFGINEVYIMAAHWAYVIPMACGCLLKGLSHKPRRLLYGLLLALTLCLWIYNGGLTVYHLLNF</sequence>
<keyword evidence="1" id="KW-0812">Transmembrane</keyword>